<gene>
    <name evidence="1" type="ORF">SFSGTM_23720</name>
</gene>
<accession>A0A809RLI4</accession>
<dbReference type="KEGG" id="sniv:SFSGTM_23720"/>
<protein>
    <submittedName>
        <fullName evidence="1">Uncharacterized protein</fullName>
    </submittedName>
</protein>
<evidence type="ECO:0000313" key="2">
    <source>
        <dbReference type="Proteomes" id="UP000463939"/>
    </source>
</evidence>
<keyword evidence="2" id="KW-1185">Reference proteome</keyword>
<evidence type="ECO:0000313" key="1">
    <source>
        <dbReference type="EMBL" id="BBP01664.1"/>
    </source>
</evidence>
<dbReference type="Proteomes" id="UP000463939">
    <property type="component" value="Chromosome"/>
</dbReference>
<sequence length="179" mass="20343">MHMKKVILSNVFSYLSVILSAQITYADEPTLCEADEKIILSCPVEGKKRKIISICAKNTVDGKDLSYIEYRFGTQKNTEMKYLVTRDNGAKMYRGLDNGTYSVYFAFQKYDYYYLVDVMQEVIGAQMSVTVTKKSTGADVAAILCKPNNWVENKNIKTSLLTEVDGRYLIEGEIRPPEK</sequence>
<organism evidence="1 2">
    <name type="scientific">Sulfuriferula nivalis</name>
    <dbReference type="NCBI Taxonomy" id="2675298"/>
    <lineage>
        <taxon>Bacteria</taxon>
        <taxon>Pseudomonadati</taxon>
        <taxon>Pseudomonadota</taxon>
        <taxon>Betaproteobacteria</taxon>
        <taxon>Nitrosomonadales</taxon>
        <taxon>Sulfuricellaceae</taxon>
        <taxon>Sulfuriferula</taxon>
    </lineage>
</organism>
<dbReference type="EMBL" id="AP021881">
    <property type="protein sequence ID" value="BBP01664.1"/>
    <property type="molecule type" value="Genomic_DNA"/>
</dbReference>
<dbReference type="RefSeq" id="WP_162085406.1">
    <property type="nucleotide sequence ID" value="NZ_AP021881.1"/>
</dbReference>
<dbReference type="AlphaFoldDB" id="A0A809RLI4"/>
<proteinExistence type="predicted"/>
<reference evidence="2" key="1">
    <citation type="submission" date="2019-11" db="EMBL/GenBank/DDBJ databases">
        <title>Isolation and characterization of a novel species in the genus Sulfuriferula.</title>
        <authorList>
            <person name="Mochizuki J."/>
            <person name="Kojima H."/>
            <person name="Fukui M."/>
        </authorList>
    </citation>
    <scope>NUCLEOTIDE SEQUENCE [LARGE SCALE GENOMIC DNA]</scope>
    <source>
        <strain evidence="2">SGTM</strain>
    </source>
</reference>
<name>A0A809RLI4_9PROT</name>